<organism evidence="2 3">
    <name type="scientific">Spirosoma aureum</name>
    <dbReference type="NCBI Taxonomy" id="2692134"/>
    <lineage>
        <taxon>Bacteria</taxon>
        <taxon>Pseudomonadati</taxon>
        <taxon>Bacteroidota</taxon>
        <taxon>Cytophagia</taxon>
        <taxon>Cytophagales</taxon>
        <taxon>Cytophagaceae</taxon>
        <taxon>Spirosoma</taxon>
    </lineage>
</organism>
<proteinExistence type="predicted"/>
<sequence length="139" mass="15488">MGYFITFLIGVLLLLGSLYLFSTSINFIKSGTRTLATVEKLVQESGKKGKSTYRPIFQFTTITGQEIHYSYKIASAPPDWAVGEKATLVYKLDDPENPMVLTYFGAFGWAVILLAIATVLLIIGGGYYLFGYYARQFLL</sequence>
<dbReference type="RefSeq" id="WP_167210018.1">
    <property type="nucleotide sequence ID" value="NZ_CP050063.1"/>
</dbReference>
<dbReference type="KEGG" id="spib:G8759_17095"/>
<accession>A0A6G9AP11</accession>
<dbReference type="Proteomes" id="UP000501802">
    <property type="component" value="Chromosome"/>
</dbReference>
<name>A0A6G9AP11_9BACT</name>
<keyword evidence="3" id="KW-1185">Reference proteome</keyword>
<reference evidence="2 3" key="1">
    <citation type="submission" date="2020-03" db="EMBL/GenBank/DDBJ databases">
        <authorList>
            <person name="Kim M.K."/>
        </authorList>
    </citation>
    <scope>NUCLEOTIDE SEQUENCE [LARGE SCALE GENOMIC DNA]</scope>
    <source>
        <strain evidence="2 3">BT328</strain>
    </source>
</reference>
<dbReference type="AlphaFoldDB" id="A0A6G9AP11"/>
<keyword evidence="1" id="KW-0472">Membrane</keyword>
<keyword evidence="1" id="KW-1133">Transmembrane helix</keyword>
<protein>
    <submittedName>
        <fullName evidence="2">DUF3592 domain-containing protein</fullName>
    </submittedName>
</protein>
<keyword evidence="1" id="KW-0812">Transmembrane</keyword>
<dbReference type="EMBL" id="CP050063">
    <property type="protein sequence ID" value="QIP14207.1"/>
    <property type="molecule type" value="Genomic_DNA"/>
</dbReference>
<evidence type="ECO:0000313" key="3">
    <source>
        <dbReference type="Proteomes" id="UP000501802"/>
    </source>
</evidence>
<evidence type="ECO:0000256" key="1">
    <source>
        <dbReference type="SAM" id="Phobius"/>
    </source>
</evidence>
<feature type="transmembrane region" description="Helical" evidence="1">
    <location>
        <begin position="106"/>
        <end position="130"/>
    </location>
</feature>
<evidence type="ECO:0000313" key="2">
    <source>
        <dbReference type="EMBL" id="QIP14207.1"/>
    </source>
</evidence>
<gene>
    <name evidence="2" type="ORF">G8759_17095</name>
</gene>